<dbReference type="GO" id="GO:0016987">
    <property type="term" value="F:sigma factor activity"/>
    <property type="evidence" value="ECO:0007669"/>
    <property type="project" value="InterPro"/>
</dbReference>
<evidence type="ECO:0000313" key="5">
    <source>
        <dbReference type="Proteomes" id="UP000661435"/>
    </source>
</evidence>
<gene>
    <name evidence="4" type="ORF">H8S57_16285</name>
</gene>
<protein>
    <submittedName>
        <fullName evidence="4">Sigma-70 family RNA polymerase sigma factor</fullName>
    </submittedName>
</protein>
<feature type="region of interest" description="Disordered" evidence="2">
    <location>
        <begin position="1"/>
        <end position="20"/>
    </location>
</feature>
<evidence type="ECO:0000259" key="3">
    <source>
        <dbReference type="Pfam" id="PF08281"/>
    </source>
</evidence>
<reference evidence="4" key="1">
    <citation type="submission" date="2020-08" db="EMBL/GenBank/DDBJ databases">
        <title>Genome public.</title>
        <authorList>
            <person name="Liu C."/>
            <person name="Sun Q."/>
        </authorList>
    </citation>
    <scope>NUCLEOTIDE SEQUENCE</scope>
    <source>
        <strain evidence="4">NSJ-51</strain>
    </source>
</reference>
<evidence type="ECO:0000256" key="2">
    <source>
        <dbReference type="SAM" id="MobiDB-lite"/>
    </source>
</evidence>
<dbReference type="SUPFAM" id="SSF88659">
    <property type="entry name" value="Sigma3 and sigma4 domains of RNA polymerase sigma factors"/>
    <property type="match status" value="1"/>
</dbReference>
<organism evidence="4 5">
    <name type="scientific">Lawsonibacter hominis</name>
    <dbReference type="NCBI Taxonomy" id="2763053"/>
    <lineage>
        <taxon>Bacteria</taxon>
        <taxon>Bacillati</taxon>
        <taxon>Bacillota</taxon>
        <taxon>Clostridia</taxon>
        <taxon>Eubacteriales</taxon>
        <taxon>Oscillospiraceae</taxon>
        <taxon>Lawsonibacter</taxon>
    </lineage>
</organism>
<dbReference type="InterPro" id="IPR013249">
    <property type="entry name" value="RNA_pol_sigma70_r4_t2"/>
</dbReference>
<dbReference type="EMBL" id="JACOPP010000050">
    <property type="protein sequence ID" value="MBC5735256.1"/>
    <property type="molecule type" value="Genomic_DNA"/>
</dbReference>
<evidence type="ECO:0000313" key="4">
    <source>
        <dbReference type="EMBL" id="MBC5735256.1"/>
    </source>
</evidence>
<dbReference type="InterPro" id="IPR013324">
    <property type="entry name" value="RNA_pol_sigma_r3/r4-like"/>
</dbReference>
<dbReference type="GO" id="GO:0003677">
    <property type="term" value="F:DNA binding"/>
    <property type="evidence" value="ECO:0007669"/>
    <property type="project" value="InterPro"/>
</dbReference>
<keyword evidence="5" id="KW-1185">Reference proteome</keyword>
<name>A0A8J6J9G8_9FIRM</name>
<dbReference type="Pfam" id="PF08281">
    <property type="entry name" value="Sigma70_r4_2"/>
    <property type="match status" value="1"/>
</dbReference>
<feature type="coiled-coil region" evidence="1">
    <location>
        <begin position="51"/>
        <end position="81"/>
    </location>
</feature>
<keyword evidence="1" id="KW-0175">Coiled coil</keyword>
<dbReference type="Gene3D" id="1.10.10.10">
    <property type="entry name" value="Winged helix-like DNA-binding domain superfamily/Winged helix DNA-binding domain"/>
    <property type="match status" value="1"/>
</dbReference>
<dbReference type="RefSeq" id="WP_186909020.1">
    <property type="nucleotide sequence ID" value="NZ_JACOPP010000050.1"/>
</dbReference>
<accession>A0A8J6J9G8</accession>
<comment type="caution">
    <text evidence="4">The sequence shown here is derived from an EMBL/GenBank/DDBJ whole genome shotgun (WGS) entry which is preliminary data.</text>
</comment>
<dbReference type="Proteomes" id="UP000661435">
    <property type="component" value="Unassembled WGS sequence"/>
</dbReference>
<feature type="domain" description="RNA polymerase sigma factor 70 region 4 type 2" evidence="3">
    <location>
        <begin position="93"/>
        <end position="133"/>
    </location>
</feature>
<dbReference type="GO" id="GO:0006352">
    <property type="term" value="P:DNA-templated transcription initiation"/>
    <property type="evidence" value="ECO:0007669"/>
    <property type="project" value="InterPro"/>
</dbReference>
<sequence>MDSQEKKRMLKKYQTSEAEERRLRREILRWRSKAEKMTSVIKAVPGGGGDGRSLENSVEAIQAVEEELEAQIKNSIRLRRRICAAIDQMDDDRCKQLLKLKYIDGYSWSEVAEIMDISERGATKMHGRALAKIDLSSLQFPYLL</sequence>
<dbReference type="InterPro" id="IPR036388">
    <property type="entry name" value="WH-like_DNA-bd_sf"/>
</dbReference>
<proteinExistence type="predicted"/>
<evidence type="ECO:0000256" key="1">
    <source>
        <dbReference type="SAM" id="Coils"/>
    </source>
</evidence>
<dbReference type="AlphaFoldDB" id="A0A8J6J9G8"/>